<feature type="domain" description="YTH" evidence="2">
    <location>
        <begin position="555"/>
        <end position="695"/>
    </location>
</feature>
<dbReference type="PANTHER" id="PTHR12357">
    <property type="entry name" value="YTH YT521-B HOMOLOGY DOMAIN-CONTAINING"/>
    <property type="match status" value="1"/>
</dbReference>
<evidence type="ECO:0000313" key="3">
    <source>
        <dbReference type="EMBL" id="AQL09951.1"/>
    </source>
</evidence>
<dbReference type="IntAct" id="A0A1D6PL32">
    <property type="interactions" value="2"/>
</dbReference>
<evidence type="ECO:0000259" key="2">
    <source>
        <dbReference type="PROSITE" id="PS50882"/>
    </source>
</evidence>
<dbReference type="InterPro" id="IPR045168">
    <property type="entry name" value="YTH_prot"/>
</dbReference>
<name>A0A1D6PL32_MAIZE</name>
<sequence length="758" mass="86168">MSYLSLRGPYIPLDIEQGSNHKAERHPRAAGARSAHRRAAVRLPPHRPAPVLQARLARLSYALPLATRGLLGGSTSFPPLPSSHRPRSLDRGRRPPATYCPGPGRALGASSQTHPCRCRPIWFLALEMQEVSDPPETVRKAETKNITSIGKDVIFEQDPCSSYQLWGSMKFEEDGHLLSQAKRDLSHLDYRAQSADTKYVTELGSHACLKDPLPMGRDYHRQKLQFSTSDCSFEKASALEAASSSPDALGTMRTKIKSSTLSASPDYLSSYPTAAPCMRKCPGAVELDHGLGHSEHSNRRSDQFTLFSSRNGRSVEKCKELTFFCVSIFHRDKFLLKQMVQYARGFHHADEINHVPFQWCFEDEGPSVSRGLQYGDEIPSLSRKKYNVAPSRSSQWHYGPQTALSSRRPDYGDEIPSLSLHYGYRDRTHLRSGNWCHDAEARIPSRYQQGTSHGNGHSRNCFSRINTNEQAKVITSKHTFAKPRMINRNCSDQHRINMKGNRWRNSEDLMDQVRGPRANKLNNASVSSTVKDITSPLIRRNQYNRSDFSVQYNQAKFFMIKSYSEDDIHKGIKYNVWASTPNGNNKLDAAYHEAQNLMDSGERCPVFLFFSVNTSGQFVGLAEMLGPVDFKKTMDFWEEDKWSGFFPIKWHIIKDIPNRLFKHIILENNDNRIVTFSRDTQEIGLPQGVQMLKIFKEQPQGTSILDDFDFYEEKANARRTQKRGNSESTYGARFSDDSKSIENLEANMESWSLFETLE</sequence>
<dbReference type="PROSITE" id="PS50882">
    <property type="entry name" value="YTH"/>
    <property type="match status" value="1"/>
</dbReference>
<dbReference type="GO" id="GO:0003729">
    <property type="term" value="F:mRNA binding"/>
    <property type="evidence" value="ECO:0007669"/>
    <property type="project" value="UniProtKB-UniRule"/>
</dbReference>
<dbReference type="SMR" id="A0A1D6PL32"/>
<dbReference type="EMBL" id="CM000785">
    <property type="protein sequence ID" value="AQL09951.1"/>
    <property type="molecule type" value="Genomic_DNA"/>
</dbReference>
<accession>A0A1D6PL32</accession>
<proteinExistence type="inferred from homology"/>
<evidence type="ECO:0000256" key="1">
    <source>
        <dbReference type="RuleBase" id="RU369095"/>
    </source>
</evidence>
<dbReference type="Pfam" id="PF04146">
    <property type="entry name" value="YTH"/>
    <property type="match status" value="1"/>
</dbReference>
<organism evidence="3">
    <name type="scientific">Zea mays</name>
    <name type="common">Maize</name>
    <dbReference type="NCBI Taxonomy" id="4577"/>
    <lineage>
        <taxon>Eukaryota</taxon>
        <taxon>Viridiplantae</taxon>
        <taxon>Streptophyta</taxon>
        <taxon>Embryophyta</taxon>
        <taxon>Tracheophyta</taxon>
        <taxon>Spermatophyta</taxon>
        <taxon>Magnoliopsida</taxon>
        <taxon>Liliopsida</taxon>
        <taxon>Poales</taxon>
        <taxon>Poaceae</taxon>
        <taxon>PACMAD clade</taxon>
        <taxon>Panicoideae</taxon>
        <taxon>Andropogonodae</taxon>
        <taxon>Andropogoneae</taxon>
        <taxon>Tripsacinae</taxon>
        <taxon>Zea</taxon>
    </lineage>
</organism>
<dbReference type="CDD" id="cd21134">
    <property type="entry name" value="YTH"/>
    <property type="match status" value="1"/>
</dbReference>
<dbReference type="PANTHER" id="PTHR12357:SF95">
    <property type="entry name" value="YTH DOMAIN-CONTAINING FAMILY PROTEIN"/>
    <property type="match status" value="1"/>
</dbReference>
<reference evidence="3" key="1">
    <citation type="submission" date="2015-12" db="EMBL/GenBank/DDBJ databases">
        <title>Update maize B73 reference genome by single molecule sequencing technologies.</title>
        <authorList>
            <consortium name="Maize Genome Sequencing Project"/>
            <person name="Ware D."/>
        </authorList>
    </citation>
    <scope>NUCLEOTIDE SEQUENCE</scope>
    <source>
        <tissue evidence="3">Seedling</tissue>
    </source>
</reference>
<dbReference type="GO" id="GO:1990247">
    <property type="term" value="F:N6-methyladenosine-containing RNA reader activity"/>
    <property type="evidence" value="ECO:0007669"/>
    <property type="project" value="UniProtKB-UniRule"/>
</dbReference>
<dbReference type="AlphaFoldDB" id="A0A1D6PL32"/>
<dbReference type="ExpressionAtlas" id="A0A1D6PL32">
    <property type="expression patterns" value="baseline"/>
</dbReference>
<dbReference type="Gene3D" id="3.10.590.10">
    <property type="entry name" value="ph1033 like domains"/>
    <property type="match status" value="1"/>
</dbReference>
<dbReference type="InParanoid" id="A0A1D6PL32"/>
<dbReference type="FunCoup" id="A0A1D6PL32">
    <property type="interactions" value="1112"/>
</dbReference>
<keyword evidence="1" id="KW-0694">RNA-binding</keyword>
<comment type="function">
    <text evidence="1">Specifically recognizes and binds N6-methyladenosine (m6A)-containing RNAs, and regulates mRNA stability. M6A is a modification present at internal sites of mRNAs and some non-coding RNAs and plays a role in mRNA stability and processing.</text>
</comment>
<gene>
    <name evidence="3" type="ORF">ZEAMMB73_Zm00001d048501</name>
</gene>
<protein>
    <recommendedName>
        <fullName evidence="1">YTH domain-containing family protein</fullName>
    </recommendedName>
</protein>
<comment type="similarity">
    <text evidence="1">Belongs to the YTHDF family.</text>
</comment>
<dbReference type="STRING" id="4577.A0A1D6PL32"/>
<dbReference type="InterPro" id="IPR007275">
    <property type="entry name" value="YTH_domain"/>
</dbReference>